<evidence type="ECO:0000313" key="6">
    <source>
        <dbReference type="Proteomes" id="UP001155380"/>
    </source>
</evidence>
<comment type="caution">
    <text evidence="5">The sequence shown here is derived from an EMBL/GenBank/DDBJ whole genome shotgun (WGS) entry which is preliminary data.</text>
</comment>
<dbReference type="InterPro" id="IPR036928">
    <property type="entry name" value="AS_sf"/>
</dbReference>
<dbReference type="PROSITE" id="PS00571">
    <property type="entry name" value="AMIDASES"/>
    <property type="match status" value="1"/>
</dbReference>
<dbReference type="InterPro" id="IPR020556">
    <property type="entry name" value="Amidase_CS"/>
</dbReference>
<name>A0AAJ1FK68_9HYPH</name>
<dbReference type="Pfam" id="PF01425">
    <property type="entry name" value="Amidase"/>
    <property type="match status" value="1"/>
</dbReference>
<dbReference type="Gene3D" id="3.90.1300.10">
    <property type="entry name" value="Amidase signature (AS) domain"/>
    <property type="match status" value="1"/>
</dbReference>
<dbReference type="AlphaFoldDB" id="A0AAJ1FK68"/>
<dbReference type="InterPro" id="IPR000120">
    <property type="entry name" value="Amidase"/>
</dbReference>
<gene>
    <name evidence="5" type="ORF">NBH21_19590</name>
</gene>
<organism evidence="5 6">
    <name type="scientific">Ciceribacter sichuanensis</name>
    <dbReference type="NCBI Taxonomy" id="2949647"/>
    <lineage>
        <taxon>Bacteria</taxon>
        <taxon>Pseudomonadati</taxon>
        <taxon>Pseudomonadota</taxon>
        <taxon>Alphaproteobacteria</taxon>
        <taxon>Hyphomicrobiales</taxon>
        <taxon>Rhizobiaceae</taxon>
        <taxon>Ciceribacter</taxon>
    </lineage>
</organism>
<dbReference type="PANTHER" id="PTHR11895:SF7">
    <property type="entry name" value="GLUTAMYL-TRNA(GLN) AMIDOTRANSFERASE SUBUNIT A, MITOCHONDRIAL"/>
    <property type="match status" value="1"/>
</dbReference>
<evidence type="ECO:0000256" key="1">
    <source>
        <dbReference type="ARBA" id="ARBA00003871"/>
    </source>
</evidence>
<dbReference type="Proteomes" id="UP001155380">
    <property type="component" value="Unassembled WGS sequence"/>
</dbReference>
<accession>A0AAJ1FK68</accession>
<evidence type="ECO:0000256" key="2">
    <source>
        <dbReference type="ARBA" id="ARBA00009199"/>
    </source>
</evidence>
<dbReference type="EMBL" id="JAMXLX010000007">
    <property type="protein sequence ID" value="MCO5958986.1"/>
    <property type="molecule type" value="Genomic_DNA"/>
</dbReference>
<evidence type="ECO:0000313" key="5">
    <source>
        <dbReference type="EMBL" id="MCO5958986.1"/>
    </source>
</evidence>
<dbReference type="PANTHER" id="PTHR11895">
    <property type="entry name" value="TRANSAMIDASE"/>
    <property type="match status" value="1"/>
</dbReference>
<evidence type="ECO:0000259" key="4">
    <source>
        <dbReference type="Pfam" id="PF01425"/>
    </source>
</evidence>
<evidence type="ECO:0000256" key="3">
    <source>
        <dbReference type="ARBA" id="ARBA00021874"/>
    </source>
</evidence>
<sequence>MNTSKPIDAPIVSSSALPGEDVCWLTITELTNGYRAGTLSPVAVAKALIDRIRALDPVVNSVVHLDETYTLAMAEQSLARWRAGTPLSAMDGVPVTIKDLSAVAGMPKRRGSLLFGTDPVQEDTPCVARLREAGAVFLAKTATPEAGCKVVTRSQVHGATANPYDLTKTPGGSSGGAAAALALGFGPVALGSDGAGSIRIPAAYTNLFGIKPGFGRVPAFPPDIDMPHSVVGPLARTVEDAAIMLDVISRPEPRDPYIWPVPFSAPDDLGNPSLAGMQIAFSARLGCHAPLVDAETDRLVAEAAPLLAEAGASVSEEDPVWPVDPFEPFKVFWETACLSCVEGAAPDKRHLLDPLILSVGASGANVSLSGYMKAVEQRMTIAAASKAFFQRYDLLVGPVMPVPPYSVERDVPVGYASEDWDWCPYTYPWNMTGQPAASVPIGFTEGGLPVGVQIIGRMGGEADILRAARAIEARRPLYRRRPAMLG</sequence>
<dbReference type="InterPro" id="IPR023631">
    <property type="entry name" value="Amidase_dom"/>
</dbReference>
<comment type="similarity">
    <text evidence="2">Belongs to the amidase family.</text>
</comment>
<dbReference type="GO" id="GO:0003824">
    <property type="term" value="F:catalytic activity"/>
    <property type="evidence" value="ECO:0007669"/>
    <property type="project" value="InterPro"/>
</dbReference>
<protein>
    <recommendedName>
        <fullName evidence="3">Indoleacetamide hydrolase</fullName>
    </recommendedName>
</protein>
<reference evidence="5" key="1">
    <citation type="submission" date="2022-06" db="EMBL/GenBank/DDBJ databases">
        <authorList>
            <person name="Sun Q."/>
        </authorList>
    </citation>
    <scope>NUCLEOTIDE SEQUENCE</scope>
    <source>
        <strain evidence="5">S101</strain>
    </source>
</reference>
<comment type="function">
    <text evidence="1">Hydrolyzes indole-3-acetamide (IAM) into indole-3-acetic acid (IAA).</text>
</comment>
<dbReference type="SUPFAM" id="SSF75304">
    <property type="entry name" value="Amidase signature (AS) enzymes"/>
    <property type="match status" value="1"/>
</dbReference>
<dbReference type="RefSeq" id="WP_250914411.1">
    <property type="nucleotide sequence ID" value="NZ_JAMXLX010000007.1"/>
</dbReference>
<feature type="domain" description="Amidase" evidence="4">
    <location>
        <begin position="44"/>
        <end position="465"/>
    </location>
</feature>
<proteinExistence type="inferred from homology"/>